<reference evidence="2 3" key="1">
    <citation type="journal article" date="2015" name="Genome Announc.">
        <title>Genomes of Geoalkalibacter ferrihydriticus Z-0531T and Geoalkalibacter subterraneus Red1T, Two Haloalkaliphilic Metal-Reducing Deltaproteobacteria.</title>
        <authorList>
            <person name="Badalamenti J.P."/>
            <person name="Krajmalnik-Brown R."/>
            <person name="Torres C.I."/>
            <person name="Bond D.R."/>
        </authorList>
    </citation>
    <scope>NUCLEOTIDE SEQUENCE [LARGE SCALE GENOMIC DNA]</scope>
    <source>
        <strain evidence="2 3">Red1</strain>
    </source>
</reference>
<dbReference type="HOGENOM" id="CLU_011540_4_1_7"/>
<dbReference type="InterPro" id="IPR020988">
    <property type="entry name" value="Pept_U32_collagenase"/>
</dbReference>
<evidence type="ECO:0000313" key="2">
    <source>
        <dbReference type="EMBL" id="AJF07718.1"/>
    </source>
</evidence>
<dbReference type="AlphaFoldDB" id="A0A0B5FJZ7"/>
<sequence length="802" mass="88447">MSRASTSRRGSDSRPELLSPAGSLEAFFAAMENGADAVYCGLPEFSARAKAKNVTFDDLGHMLDYAHERDRKIYVTLNTLIKEAELPTLVRTLADLEHQGVDAVIVQDAAVWRLARTHFPGLRLHASTQMTIHNAAGVRTLEKLGFSRAVLARELTLEEIAALRKQTRLELEHFVHGALCFSFSGQCYFSSWLGGQSGNRGRCAQPCRRRYRYQQQQGYYFSPNDLCAIDLLPELMAAGIGSLKIEGRMKSAEYVAAVVGAYRQVIDAAPAQRKEAVREAKQSLKLSFGRLPTRGFLTGPRPTDIAVPSVKGATGRFLGEISAAGRSSITFKTRDALHIGDRLRVQPHSDQAGTAFTVKTLSIGKRSAKQAPGGTLVNVPSPFENRFKKGDAVFKVSSRKAFTLSDAACRRRLKGAPPRPLPVSLSVRLQNGQLQLKAQSGEVTLERSFDVSSFEAQNNPLNTETLKEVFARGGDTPLELAELHTADLPPVVIPPRELKEIRRTFYGELAGLIARDREQQRRSHLEQAQAALLPEKEAAPAKNARLTVALGSLRDLHLLNDPAVDRIIVPLVPHRAADIAAGVAKLRNRREQVTWDLPFILFDTTWQQARDAVHALVSAGFHSFRLNNLGHFELFNGVREQETLKLTAGYRLFSLNTQAVSAWKDLGIGEVTLYPEDDRENLAALLRRDTGVETAITVHGQIPLITSRIHIKGVRSDRPVVSDRDEKYIVQSRGGLTTISSETDFSLIGHLAELRATGTERFVVDLAHVGAFSPRGKQILAAYAEDRPPAQTSSFNFERELV</sequence>
<gene>
    <name evidence="2" type="ORF">GSUB_15770</name>
</gene>
<proteinExistence type="predicted"/>
<accession>A0A0B5FJZ7</accession>
<dbReference type="RefSeq" id="WP_040201686.1">
    <property type="nucleotide sequence ID" value="NZ_CP010311.1"/>
</dbReference>
<dbReference type="OrthoDB" id="9807498at2"/>
<dbReference type="InterPro" id="IPR051454">
    <property type="entry name" value="RNA/ubiquinone_mod_enzymes"/>
</dbReference>
<dbReference type="EMBL" id="CP010311">
    <property type="protein sequence ID" value="AJF07718.1"/>
    <property type="molecule type" value="Genomic_DNA"/>
</dbReference>
<dbReference type="PANTHER" id="PTHR30217:SF10">
    <property type="entry name" value="23S RRNA 5-HYDROXYCYTIDINE C2501 SYNTHASE"/>
    <property type="match status" value="1"/>
</dbReference>
<dbReference type="Proteomes" id="UP000035036">
    <property type="component" value="Chromosome"/>
</dbReference>
<feature type="domain" description="Peptidase U32 collagenase" evidence="1">
    <location>
        <begin position="404"/>
        <end position="510"/>
    </location>
</feature>
<keyword evidence="3" id="KW-1185">Reference proteome</keyword>
<dbReference type="Pfam" id="PF12392">
    <property type="entry name" value="DUF3656"/>
    <property type="match status" value="1"/>
</dbReference>
<dbReference type="Pfam" id="PF01136">
    <property type="entry name" value="Peptidase_U32"/>
    <property type="match status" value="1"/>
</dbReference>
<name>A0A0B5FJZ7_9BACT</name>
<evidence type="ECO:0000313" key="3">
    <source>
        <dbReference type="Proteomes" id="UP000035036"/>
    </source>
</evidence>
<dbReference type="KEGG" id="gsb:GSUB_15770"/>
<protein>
    <submittedName>
        <fullName evidence="2">Peptidase U32</fullName>
    </submittedName>
</protein>
<dbReference type="PANTHER" id="PTHR30217">
    <property type="entry name" value="PEPTIDASE U32 FAMILY"/>
    <property type="match status" value="1"/>
</dbReference>
<evidence type="ECO:0000259" key="1">
    <source>
        <dbReference type="Pfam" id="PF12392"/>
    </source>
</evidence>
<dbReference type="InterPro" id="IPR001539">
    <property type="entry name" value="Peptidase_U32"/>
</dbReference>
<organism evidence="2 3">
    <name type="scientific">Geoalkalibacter subterraneus</name>
    <dbReference type="NCBI Taxonomy" id="483547"/>
    <lineage>
        <taxon>Bacteria</taxon>
        <taxon>Pseudomonadati</taxon>
        <taxon>Thermodesulfobacteriota</taxon>
        <taxon>Desulfuromonadia</taxon>
        <taxon>Desulfuromonadales</taxon>
        <taxon>Geoalkalibacteraceae</taxon>
        <taxon>Geoalkalibacter</taxon>
    </lineage>
</organism>